<keyword evidence="4 7" id="KW-0805">Transcription regulation</keyword>
<dbReference type="InterPro" id="IPR035644">
    <property type="entry name" value="MraZ_C"/>
</dbReference>
<dbReference type="CDD" id="cd16320">
    <property type="entry name" value="MraZ_N"/>
    <property type="match status" value="1"/>
</dbReference>
<organism evidence="9 10">
    <name type="scientific">Quadrisphaera granulorum</name>
    <dbReference type="NCBI Taxonomy" id="317664"/>
    <lineage>
        <taxon>Bacteria</taxon>
        <taxon>Bacillati</taxon>
        <taxon>Actinomycetota</taxon>
        <taxon>Actinomycetes</taxon>
        <taxon>Kineosporiales</taxon>
        <taxon>Kineosporiaceae</taxon>
        <taxon>Quadrisphaera</taxon>
    </lineage>
</organism>
<dbReference type="InterPro" id="IPR037914">
    <property type="entry name" value="SpoVT-AbrB_sf"/>
</dbReference>
<dbReference type="PROSITE" id="PS51740">
    <property type="entry name" value="SPOVT_ABRB"/>
    <property type="match status" value="2"/>
</dbReference>
<comment type="subcellular location">
    <subcellularLocation>
        <location evidence="7">Cytoplasm</location>
        <location evidence="7">Nucleoid</location>
    </subcellularLocation>
</comment>
<evidence type="ECO:0000313" key="9">
    <source>
        <dbReference type="EMBL" id="PWJ53685.1"/>
    </source>
</evidence>
<evidence type="ECO:0000256" key="4">
    <source>
        <dbReference type="ARBA" id="ARBA00023015"/>
    </source>
</evidence>
<dbReference type="InterPro" id="IPR007159">
    <property type="entry name" value="SpoVT-AbrB_dom"/>
</dbReference>
<evidence type="ECO:0000256" key="7">
    <source>
        <dbReference type="HAMAP-Rule" id="MF_01008"/>
    </source>
</evidence>
<gene>
    <name evidence="7" type="primary">mraZ</name>
    <name evidence="9" type="ORF">BXY45_11188</name>
</gene>
<evidence type="ECO:0000259" key="8">
    <source>
        <dbReference type="PROSITE" id="PS51740"/>
    </source>
</evidence>
<comment type="caution">
    <text evidence="9">The sequence shown here is derived from an EMBL/GenBank/DDBJ whole genome shotgun (WGS) entry which is preliminary data.</text>
</comment>
<dbReference type="GO" id="GO:0000976">
    <property type="term" value="F:transcription cis-regulatory region binding"/>
    <property type="evidence" value="ECO:0007669"/>
    <property type="project" value="TreeGrafter"/>
</dbReference>
<comment type="subunit">
    <text evidence="7">Forms oligomers.</text>
</comment>
<dbReference type="GO" id="GO:0009295">
    <property type="term" value="C:nucleoid"/>
    <property type="evidence" value="ECO:0007669"/>
    <property type="project" value="UniProtKB-SubCell"/>
</dbReference>
<dbReference type="PANTHER" id="PTHR34701">
    <property type="entry name" value="TRANSCRIPTIONAL REGULATOR MRAZ"/>
    <property type="match status" value="1"/>
</dbReference>
<keyword evidence="3" id="KW-0677">Repeat</keyword>
<dbReference type="OrthoDB" id="9807753at2"/>
<dbReference type="GO" id="GO:0003700">
    <property type="term" value="F:DNA-binding transcription factor activity"/>
    <property type="evidence" value="ECO:0007669"/>
    <property type="project" value="UniProtKB-UniRule"/>
</dbReference>
<protein>
    <recommendedName>
        <fullName evidence="1 7">Transcriptional regulator MraZ</fullName>
    </recommendedName>
</protein>
<dbReference type="RefSeq" id="WP_109774327.1">
    <property type="nucleotide sequence ID" value="NZ_QGDQ01000011.1"/>
</dbReference>
<dbReference type="InterPro" id="IPR003444">
    <property type="entry name" value="MraZ"/>
</dbReference>
<keyword evidence="2 7" id="KW-0963">Cytoplasm</keyword>
<dbReference type="InterPro" id="IPR020603">
    <property type="entry name" value="MraZ_dom"/>
</dbReference>
<dbReference type="PANTHER" id="PTHR34701:SF1">
    <property type="entry name" value="TRANSCRIPTIONAL REGULATOR MRAZ"/>
    <property type="match status" value="1"/>
</dbReference>
<dbReference type="EMBL" id="QGDQ01000011">
    <property type="protein sequence ID" value="PWJ53685.1"/>
    <property type="molecule type" value="Genomic_DNA"/>
</dbReference>
<dbReference type="Gene3D" id="3.40.1550.20">
    <property type="entry name" value="Transcriptional regulator MraZ domain"/>
    <property type="match status" value="1"/>
</dbReference>
<reference evidence="9 10" key="1">
    <citation type="submission" date="2018-03" db="EMBL/GenBank/DDBJ databases">
        <title>Genomic Encyclopedia of Archaeal and Bacterial Type Strains, Phase II (KMG-II): from individual species to whole genera.</title>
        <authorList>
            <person name="Goeker M."/>
        </authorList>
    </citation>
    <scope>NUCLEOTIDE SEQUENCE [LARGE SCALE GENOMIC DNA]</scope>
    <source>
        <strain evidence="9 10">DSM 44889</strain>
    </source>
</reference>
<proteinExistence type="inferred from homology"/>
<keyword evidence="10" id="KW-1185">Reference proteome</keyword>
<dbReference type="HAMAP" id="MF_01008">
    <property type="entry name" value="MraZ"/>
    <property type="match status" value="1"/>
</dbReference>
<dbReference type="GO" id="GO:2000143">
    <property type="term" value="P:negative regulation of DNA-templated transcription initiation"/>
    <property type="evidence" value="ECO:0007669"/>
    <property type="project" value="TreeGrafter"/>
</dbReference>
<keyword evidence="6 7" id="KW-0804">Transcription</keyword>
<dbReference type="GO" id="GO:0005737">
    <property type="term" value="C:cytoplasm"/>
    <property type="evidence" value="ECO:0007669"/>
    <property type="project" value="UniProtKB-UniRule"/>
</dbReference>
<evidence type="ECO:0000256" key="2">
    <source>
        <dbReference type="ARBA" id="ARBA00022490"/>
    </source>
</evidence>
<feature type="domain" description="SpoVT-AbrB" evidence="8">
    <location>
        <begin position="76"/>
        <end position="119"/>
    </location>
</feature>
<dbReference type="CDD" id="cd16321">
    <property type="entry name" value="MraZ_C"/>
    <property type="match status" value="1"/>
</dbReference>
<sequence>MFVGTHTPRLDEKGRLLVPSRYREALAGGFYLTRGQGPCLHVYPRADFERRYEELRAATATNPSVRDYLRVMLAGASEEELDKQGRFTLPPTLRSFAGLDREVAVVGAGERLEVWDLAAWDERFAQAEASYDGVQLDDLPGFL</sequence>
<dbReference type="AlphaFoldDB" id="A0A316A7I9"/>
<evidence type="ECO:0000313" key="10">
    <source>
        <dbReference type="Proteomes" id="UP000245469"/>
    </source>
</evidence>
<evidence type="ECO:0000256" key="6">
    <source>
        <dbReference type="ARBA" id="ARBA00023163"/>
    </source>
</evidence>
<feature type="domain" description="SpoVT-AbrB" evidence="8">
    <location>
        <begin position="5"/>
        <end position="47"/>
    </location>
</feature>
<evidence type="ECO:0000256" key="1">
    <source>
        <dbReference type="ARBA" id="ARBA00013860"/>
    </source>
</evidence>
<evidence type="ECO:0000256" key="5">
    <source>
        <dbReference type="ARBA" id="ARBA00023125"/>
    </source>
</evidence>
<dbReference type="Proteomes" id="UP000245469">
    <property type="component" value="Unassembled WGS sequence"/>
</dbReference>
<evidence type="ECO:0000256" key="3">
    <source>
        <dbReference type="ARBA" id="ARBA00022737"/>
    </source>
</evidence>
<dbReference type="NCBIfam" id="TIGR00242">
    <property type="entry name" value="division/cell wall cluster transcriptional repressor MraZ"/>
    <property type="match status" value="1"/>
</dbReference>
<dbReference type="InterPro" id="IPR035642">
    <property type="entry name" value="MraZ_N"/>
</dbReference>
<dbReference type="InterPro" id="IPR038619">
    <property type="entry name" value="MraZ_sf"/>
</dbReference>
<dbReference type="SUPFAM" id="SSF89447">
    <property type="entry name" value="AbrB/MazE/MraZ-like"/>
    <property type="match status" value="1"/>
</dbReference>
<comment type="similarity">
    <text evidence="7">Belongs to the MraZ family.</text>
</comment>
<name>A0A316A7I9_9ACTN</name>
<accession>A0A316A7I9</accession>
<dbReference type="Pfam" id="PF02381">
    <property type="entry name" value="MraZ"/>
    <property type="match status" value="2"/>
</dbReference>
<keyword evidence="5 7" id="KW-0238">DNA-binding</keyword>